<comment type="caution">
    <text evidence="3">The sequence shown here is derived from an EMBL/GenBank/DDBJ whole genome shotgun (WGS) entry which is preliminary data.</text>
</comment>
<feature type="compositionally biased region" description="Low complexity" evidence="1">
    <location>
        <begin position="247"/>
        <end position="261"/>
    </location>
</feature>
<protein>
    <recommendedName>
        <fullName evidence="5">MARVEL domain-containing protein</fullName>
    </recommendedName>
</protein>
<reference evidence="3 4" key="1">
    <citation type="journal article" date="2020" name="Phytopathology">
        <title>Genome Sequence Resources of Colletotrichum truncatum, C. plurivorum, C. musicola, and C. sojae: Four Species Pathogenic to Soybean (Glycine max).</title>
        <authorList>
            <person name="Rogerio F."/>
            <person name="Boufleur T.R."/>
            <person name="Ciampi-Guillardi M."/>
            <person name="Sukno S.A."/>
            <person name="Thon M.R."/>
            <person name="Massola Junior N.S."/>
            <person name="Baroncelli R."/>
        </authorList>
    </citation>
    <scope>NUCLEOTIDE SEQUENCE [LARGE SCALE GENOMIC DNA]</scope>
    <source>
        <strain evidence="3 4">LFN0009</strain>
    </source>
</reference>
<feature type="region of interest" description="Disordered" evidence="1">
    <location>
        <begin position="335"/>
        <end position="395"/>
    </location>
</feature>
<evidence type="ECO:0000313" key="4">
    <source>
        <dbReference type="Proteomes" id="UP000652219"/>
    </source>
</evidence>
<keyword evidence="2" id="KW-1133">Transmembrane helix</keyword>
<dbReference type="AlphaFoldDB" id="A0A8H6MPJ4"/>
<name>A0A8H6MPJ4_9PEZI</name>
<organism evidence="3 4">
    <name type="scientific">Colletotrichum sojae</name>
    <dbReference type="NCBI Taxonomy" id="2175907"/>
    <lineage>
        <taxon>Eukaryota</taxon>
        <taxon>Fungi</taxon>
        <taxon>Dikarya</taxon>
        <taxon>Ascomycota</taxon>
        <taxon>Pezizomycotina</taxon>
        <taxon>Sordariomycetes</taxon>
        <taxon>Hypocreomycetidae</taxon>
        <taxon>Glomerellales</taxon>
        <taxon>Glomerellaceae</taxon>
        <taxon>Colletotrichum</taxon>
        <taxon>Colletotrichum orchidearum species complex</taxon>
    </lineage>
</organism>
<sequence length="395" mass="43653">MAFLTKNIWPKDGRNRSHMPAMPVWIAGVRIAQLVLSIATLVVTVYGLTTMQKATNYRRITTFSGSEGFPFSWFAFAWTFSYLTWLGVAVMFIPIMYNCWVHLGLELLTVVFWMITMALLASHADDLDSLDAFIVTFGPKYEAYYELNVEPYAEGFVAATFAGTAMSTVNFVLFIITISIFGRALHAYRKANLEKAPSTTDSQKTIQAEGDKIVASPQMTSAIPTYIHWGNQYPPHHPHAYPYYAQPYAQSPHSQSNSSPPTSVPPHGFQPAYFPSNQWPPQPPQQQQPPPEGGVWPQQNYGMYQQQVPIAPQHTGQTGTDLGTPQFPMVSPVTATKSDFPGVYPTPPPGSTTTGPRDPIIIPSGTTQSPAELNDGRGDENMPAELPNNPPRSPR</sequence>
<feature type="transmembrane region" description="Helical" evidence="2">
    <location>
        <begin position="156"/>
        <end position="181"/>
    </location>
</feature>
<dbReference type="PANTHER" id="PTHR37451">
    <property type="entry name" value="MARVEL DOMAIN"/>
    <property type="match status" value="1"/>
</dbReference>
<feature type="compositionally biased region" description="Pro residues" evidence="1">
    <location>
        <begin position="278"/>
        <end position="292"/>
    </location>
</feature>
<proteinExistence type="predicted"/>
<accession>A0A8H6MPJ4</accession>
<feature type="transmembrane region" description="Helical" evidence="2">
    <location>
        <begin position="69"/>
        <end position="93"/>
    </location>
</feature>
<keyword evidence="2" id="KW-0472">Membrane</keyword>
<dbReference type="EMBL" id="WIGN01000234">
    <property type="protein sequence ID" value="KAF6803570.1"/>
    <property type="molecule type" value="Genomic_DNA"/>
</dbReference>
<feature type="transmembrane region" description="Helical" evidence="2">
    <location>
        <begin position="21"/>
        <end position="49"/>
    </location>
</feature>
<keyword evidence="4" id="KW-1185">Reference proteome</keyword>
<evidence type="ECO:0008006" key="5">
    <source>
        <dbReference type="Google" id="ProtNLM"/>
    </source>
</evidence>
<feature type="transmembrane region" description="Helical" evidence="2">
    <location>
        <begin position="100"/>
        <end position="121"/>
    </location>
</feature>
<evidence type="ECO:0000256" key="2">
    <source>
        <dbReference type="SAM" id="Phobius"/>
    </source>
</evidence>
<feature type="region of interest" description="Disordered" evidence="1">
    <location>
        <begin position="247"/>
        <end position="299"/>
    </location>
</feature>
<dbReference type="Proteomes" id="UP000652219">
    <property type="component" value="Unassembled WGS sequence"/>
</dbReference>
<evidence type="ECO:0000256" key="1">
    <source>
        <dbReference type="SAM" id="MobiDB-lite"/>
    </source>
</evidence>
<keyword evidence="2" id="KW-0812">Transmembrane</keyword>
<gene>
    <name evidence="3" type="ORF">CSOJ01_10811</name>
</gene>
<evidence type="ECO:0000313" key="3">
    <source>
        <dbReference type="EMBL" id="KAF6803570.1"/>
    </source>
</evidence>
<dbReference type="PANTHER" id="PTHR37451:SF4">
    <property type="entry name" value="MARVEL DOMAIN-CONTAINING PROTEIN"/>
    <property type="match status" value="1"/>
</dbReference>